<keyword evidence="7 8" id="KW-0472">Membrane</keyword>
<reference evidence="10 11" key="1">
    <citation type="submission" date="2019-12" db="EMBL/GenBank/DDBJ databases">
        <authorList>
            <person name="Li M."/>
        </authorList>
    </citation>
    <scope>NUCLEOTIDE SEQUENCE [LARGE SCALE GENOMIC DNA]</scope>
    <source>
        <strain evidence="10 11">GBMRC 2046</strain>
    </source>
</reference>
<feature type="transmembrane region" description="Helical" evidence="8">
    <location>
        <begin position="255"/>
        <end position="273"/>
    </location>
</feature>
<feature type="transmembrane region" description="Helical" evidence="8">
    <location>
        <begin position="285"/>
        <end position="304"/>
    </location>
</feature>
<dbReference type="PANTHER" id="PTHR23502">
    <property type="entry name" value="MAJOR FACILITATOR SUPERFAMILY"/>
    <property type="match status" value="1"/>
</dbReference>
<dbReference type="InterPro" id="IPR011701">
    <property type="entry name" value="MFS"/>
</dbReference>
<feature type="transmembrane region" description="Helical" evidence="8">
    <location>
        <begin position="373"/>
        <end position="393"/>
    </location>
</feature>
<keyword evidence="6 8" id="KW-1133">Transmembrane helix</keyword>
<sequence>MPATASKTLMSERKTAVIGAILVALGPVSMALYTPAMPRLVEVFGTDISSVKLTLTIYFAGFTLAQLICGPLSDAFGRRPVVLAFSGIYLAGSFIAYAASSIEALLVARLLQGIGASAGIAISRAIVRDQFVGQASARIMNLIGLMLAVGPALAPTIGGLTLEALGWRAIFLEMVIYGLAIGALALFFMEETNSFRDRKHVSPKRLASSYLRLLREPRFLKPSIILGTTLGGIYTLATILPFVIIDKVGLTPSQFGYSMMLQSGSFFLGSLVTRNLLKRHTAERIVPAGMALIFIAIMAMAVLARFEDLTLWHVMGPVAIFAFGIAVILPSMSTKALFPFPEIAGAASAMMGFFQMGGGLLGSFAAVLIGDPVAGLGIVVPVMGAIALVLSLMPDAPYPEPAGEPGE</sequence>
<dbReference type="InterPro" id="IPR020846">
    <property type="entry name" value="MFS_dom"/>
</dbReference>
<feature type="transmembrane region" description="Helical" evidence="8">
    <location>
        <begin position="106"/>
        <end position="127"/>
    </location>
</feature>
<dbReference type="InterPro" id="IPR036259">
    <property type="entry name" value="MFS_trans_sf"/>
</dbReference>
<evidence type="ECO:0000256" key="2">
    <source>
        <dbReference type="ARBA" id="ARBA00006236"/>
    </source>
</evidence>
<feature type="transmembrane region" description="Helical" evidence="8">
    <location>
        <begin position="343"/>
        <end position="367"/>
    </location>
</feature>
<evidence type="ECO:0000256" key="6">
    <source>
        <dbReference type="ARBA" id="ARBA00022989"/>
    </source>
</evidence>
<feature type="transmembrane region" description="Helical" evidence="8">
    <location>
        <begin position="55"/>
        <end position="73"/>
    </location>
</feature>
<protein>
    <recommendedName>
        <fullName evidence="8">Bcr/CflA family efflux transporter</fullName>
    </recommendedName>
</protein>
<dbReference type="GO" id="GO:0042910">
    <property type="term" value="F:xenobiotic transmembrane transporter activity"/>
    <property type="evidence" value="ECO:0007669"/>
    <property type="project" value="InterPro"/>
</dbReference>
<feature type="domain" description="Major facilitator superfamily (MFS) profile" evidence="9">
    <location>
        <begin position="15"/>
        <end position="402"/>
    </location>
</feature>
<feature type="transmembrane region" description="Helical" evidence="8">
    <location>
        <begin position="169"/>
        <end position="189"/>
    </location>
</feature>
<evidence type="ECO:0000256" key="8">
    <source>
        <dbReference type="RuleBase" id="RU365088"/>
    </source>
</evidence>
<comment type="subcellular location">
    <subcellularLocation>
        <location evidence="8">Cell inner membrane</location>
        <topology evidence="8">Multi-pass membrane protein</topology>
    </subcellularLocation>
    <subcellularLocation>
        <location evidence="1">Cell membrane</location>
        <topology evidence="1">Multi-pass membrane protein</topology>
    </subcellularLocation>
</comment>
<dbReference type="GO" id="GO:1990961">
    <property type="term" value="P:xenobiotic detoxification by transmembrane export across the plasma membrane"/>
    <property type="evidence" value="ECO:0007669"/>
    <property type="project" value="InterPro"/>
</dbReference>
<keyword evidence="3 8" id="KW-0813">Transport</keyword>
<keyword evidence="4" id="KW-1003">Cell membrane</keyword>
<dbReference type="EMBL" id="WUMV01000003">
    <property type="protein sequence ID" value="MXN65101.1"/>
    <property type="molecule type" value="Genomic_DNA"/>
</dbReference>
<dbReference type="Proteomes" id="UP000433101">
    <property type="component" value="Unassembled WGS sequence"/>
</dbReference>
<evidence type="ECO:0000256" key="7">
    <source>
        <dbReference type="ARBA" id="ARBA00023136"/>
    </source>
</evidence>
<evidence type="ECO:0000256" key="4">
    <source>
        <dbReference type="ARBA" id="ARBA00022475"/>
    </source>
</evidence>
<dbReference type="PRINTS" id="PR01036">
    <property type="entry name" value="TCRTETB"/>
</dbReference>
<keyword evidence="11" id="KW-1185">Reference proteome</keyword>
<feature type="transmembrane region" description="Helical" evidence="8">
    <location>
        <begin position="224"/>
        <end position="243"/>
    </location>
</feature>
<comment type="caution">
    <text evidence="10">The sequence shown here is derived from an EMBL/GenBank/DDBJ whole genome shotgun (WGS) entry which is preliminary data.</text>
</comment>
<feature type="transmembrane region" description="Helical" evidence="8">
    <location>
        <begin position="310"/>
        <end position="331"/>
    </location>
</feature>
<gene>
    <name evidence="10" type="ORF">GR183_09295</name>
</gene>
<dbReference type="PANTHER" id="PTHR23502:SF132">
    <property type="entry name" value="POLYAMINE TRANSPORTER 2-RELATED"/>
    <property type="match status" value="1"/>
</dbReference>
<accession>A0A7X3S7S8</accession>
<evidence type="ECO:0000256" key="5">
    <source>
        <dbReference type="ARBA" id="ARBA00022692"/>
    </source>
</evidence>
<feature type="transmembrane region" description="Helical" evidence="8">
    <location>
        <begin position="139"/>
        <end position="157"/>
    </location>
</feature>
<evidence type="ECO:0000256" key="1">
    <source>
        <dbReference type="ARBA" id="ARBA00004651"/>
    </source>
</evidence>
<dbReference type="Gene3D" id="1.20.1720.10">
    <property type="entry name" value="Multidrug resistance protein D"/>
    <property type="match status" value="1"/>
</dbReference>
<comment type="caution">
    <text evidence="8">Lacks conserved residue(s) required for the propagation of feature annotation.</text>
</comment>
<feature type="transmembrane region" description="Helical" evidence="8">
    <location>
        <begin position="80"/>
        <end position="100"/>
    </location>
</feature>
<dbReference type="GO" id="GO:0005886">
    <property type="term" value="C:plasma membrane"/>
    <property type="evidence" value="ECO:0007669"/>
    <property type="project" value="UniProtKB-SubCell"/>
</dbReference>
<evidence type="ECO:0000256" key="3">
    <source>
        <dbReference type="ARBA" id="ARBA00022448"/>
    </source>
</evidence>
<keyword evidence="8" id="KW-0997">Cell inner membrane</keyword>
<evidence type="ECO:0000313" key="10">
    <source>
        <dbReference type="EMBL" id="MXN65101.1"/>
    </source>
</evidence>
<evidence type="ECO:0000259" key="9">
    <source>
        <dbReference type="PROSITE" id="PS50850"/>
    </source>
</evidence>
<proteinExistence type="inferred from homology"/>
<comment type="similarity">
    <text evidence="2 8">Belongs to the major facilitator superfamily. Bcr/CmlA family.</text>
</comment>
<evidence type="ECO:0000313" key="11">
    <source>
        <dbReference type="Proteomes" id="UP000433101"/>
    </source>
</evidence>
<dbReference type="InterPro" id="IPR004812">
    <property type="entry name" value="Efflux_drug-R_Bcr/CmlA"/>
</dbReference>
<dbReference type="CDD" id="cd17320">
    <property type="entry name" value="MFS_MdfA_MDR_like"/>
    <property type="match status" value="1"/>
</dbReference>
<keyword evidence="5 8" id="KW-0812">Transmembrane</keyword>
<organism evidence="10 11">
    <name type="scientific">Stappia sediminis</name>
    <dbReference type="NCBI Taxonomy" id="2692190"/>
    <lineage>
        <taxon>Bacteria</taxon>
        <taxon>Pseudomonadati</taxon>
        <taxon>Pseudomonadota</taxon>
        <taxon>Alphaproteobacteria</taxon>
        <taxon>Hyphomicrobiales</taxon>
        <taxon>Stappiaceae</taxon>
        <taxon>Stappia</taxon>
    </lineage>
</organism>
<dbReference type="PROSITE" id="PS50850">
    <property type="entry name" value="MFS"/>
    <property type="match status" value="1"/>
</dbReference>
<dbReference type="AlphaFoldDB" id="A0A7X3S7S8"/>
<dbReference type="SUPFAM" id="SSF103473">
    <property type="entry name" value="MFS general substrate transporter"/>
    <property type="match status" value="1"/>
</dbReference>
<dbReference type="Pfam" id="PF07690">
    <property type="entry name" value="MFS_1"/>
    <property type="match status" value="1"/>
</dbReference>
<name>A0A7X3S7S8_9HYPH</name>
<dbReference type="NCBIfam" id="TIGR00710">
    <property type="entry name" value="efflux_Bcr_CflA"/>
    <property type="match status" value="1"/>
</dbReference>